<organism evidence="3 4">
    <name type="scientific">Ambispora gerdemannii</name>
    <dbReference type="NCBI Taxonomy" id="144530"/>
    <lineage>
        <taxon>Eukaryota</taxon>
        <taxon>Fungi</taxon>
        <taxon>Fungi incertae sedis</taxon>
        <taxon>Mucoromycota</taxon>
        <taxon>Glomeromycotina</taxon>
        <taxon>Glomeromycetes</taxon>
        <taxon>Archaeosporales</taxon>
        <taxon>Ambisporaceae</taxon>
        <taxon>Ambispora</taxon>
    </lineage>
</organism>
<evidence type="ECO:0000256" key="1">
    <source>
        <dbReference type="SAM" id="Coils"/>
    </source>
</evidence>
<evidence type="ECO:0000313" key="3">
    <source>
        <dbReference type="EMBL" id="CAG8654558.1"/>
    </source>
</evidence>
<dbReference type="SUPFAM" id="SSF55811">
    <property type="entry name" value="Nudix"/>
    <property type="match status" value="1"/>
</dbReference>
<dbReference type="InterPro" id="IPR043502">
    <property type="entry name" value="DNA/RNA_pol_sf"/>
</dbReference>
<name>A0A9N9DXC4_9GLOM</name>
<dbReference type="InterPro" id="IPR051320">
    <property type="entry name" value="Viral_Replic_Matur_Polypro"/>
</dbReference>
<dbReference type="Pfam" id="PF00293">
    <property type="entry name" value="NUDIX"/>
    <property type="match status" value="1"/>
</dbReference>
<dbReference type="SUPFAM" id="SSF56672">
    <property type="entry name" value="DNA/RNA polymerases"/>
    <property type="match status" value="1"/>
</dbReference>
<dbReference type="InterPro" id="IPR043128">
    <property type="entry name" value="Rev_trsase/Diguanyl_cyclase"/>
</dbReference>
<dbReference type="AlphaFoldDB" id="A0A9N9DXC4"/>
<dbReference type="EMBL" id="CAJVPL010005099">
    <property type="protein sequence ID" value="CAG8654558.1"/>
    <property type="molecule type" value="Genomic_DNA"/>
</dbReference>
<keyword evidence="1" id="KW-0175">Coiled coil</keyword>
<evidence type="ECO:0000259" key="2">
    <source>
        <dbReference type="PROSITE" id="PS51462"/>
    </source>
</evidence>
<sequence length="350" mass="40997">MAGLYQTSGGKIDRQDQTAYDACVRETLEETGIKTQPVYLFKDTRYGNGCNVYITYIGTNIPQLKEPEKNTAWKLVTFNRYKKLSQEEKMTGTHKNARQTINHIQEKINRLQQEVKELRKQQNNIQKELTNWTTKPITETNNEQWKRIVESIPTTRFYHIPIEKEYRKYFAYGVEGMGQFQPTRMPFGTKNAPAFFQRTMEFILNDVIFEDWIHVYIDDITIGANNEQETIERTNKILQLIKKGNLKAKLSKCHFMKTKIEILGWTITNKQAKITPGRIEAISKWEFPDTKQKVSKIPTFLGIVNYLSTHIPNTAQLTEHLRKYQKNPENEILKTKALQAFDKIKEIISH</sequence>
<accession>A0A9N9DXC4</accession>
<dbReference type="PROSITE" id="PS51462">
    <property type="entry name" value="NUDIX"/>
    <property type="match status" value="1"/>
</dbReference>
<comment type="caution">
    <text evidence="3">The sequence shown here is derived from an EMBL/GenBank/DDBJ whole genome shotgun (WGS) entry which is preliminary data.</text>
</comment>
<feature type="coiled-coil region" evidence="1">
    <location>
        <begin position="94"/>
        <end position="135"/>
    </location>
</feature>
<dbReference type="Pfam" id="PF00078">
    <property type="entry name" value="RVT_1"/>
    <property type="match status" value="1"/>
</dbReference>
<keyword evidence="4" id="KW-1185">Reference proteome</keyword>
<dbReference type="InterPro" id="IPR000477">
    <property type="entry name" value="RT_dom"/>
</dbReference>
<feature type="non-terminal residue" evidence="3">
    <location>
        <position position="350"/>
    </location>
</feature>
<proteinExistence type="predicted"/>
<dbReference type="Proteomes" id="UP000789831">
    <property type="component" value="Unassembled WGS sequence"/>
</dbReference>
<dbReference type="OrthoDB" id="2283961at2759"/>
<dbReference type="CDD" id="cd01647">
    <property type="entry name" value="RT_LTR"/>
    <property type="match status" value="1"/>
</dbReference>
<protein>
    <submittedName>
        <fullName evidence="3">11047_t:CDS:1</fullName>
    </submittedName>
</protein>
<dbReference type="Gene3D" id="3.10.10.10">
    <property type="entry name" value="HIV Type 1 Reverse Transcriptase, subunit A, domain 1"/>
    <property type="match status" value="1"/>
</dbReference>
<reference evidence="3" key="1">
    <citation type="submission" date="2021-06" db="EMBL/GenBank/DDBJ databases">
        <authorList>
            <person name="Kallberg Y."/>
            <person name="Tangrot J."/>
            <person name="Rosling A."/>
        </authorList>
    </citation>
    <scope>NUCLEOTIDE SEQUENCE</scope>
    <source>
        <strain evidence="3">MT106</strain>
    </source>
</reference>
<gene>
    <name evidence="3" type="ORF">AGERDE_LOCUS11542</name>
</gene>
<feature type="domain" description="Nudix hydrolase" evidence="2">
    <location>
        <begin position="1"/>
        <end position="98"/>
    </location>
</feature>
<evidence type="ECO:0000313" key="4">
    <source>
        <dbReference type="Proteomes" id="UP000789831"/>
    </source>
</evidence>
<dbReference type="CDD" id="cd02883">
    <property type="entry name" value="NUDIX_Hydrolase"/>
    <property type="match status" value="1"/>
</dbReference>
<dbReference type="InterPro" id="IPR000086">
    <property type="entry name" value="NUDIX_hydrolase_dom"/>
</dbReference>
<dbReference type="PANTHER" id="PTHR33064">
    <property type="entry name" value="POL PROTEIN"/>
    <property type="match status" value="1"/>
</dbReference>
<dbReference type="Gene3D" id="3.90.79.10">
    <property type="entry name" value="Nucleoside Triphosphate Pyrophosphohydrolase"/>
    <property type="match status" value="1"/>
</dbReference>
<dbReference type="Gene3D" id="3.30.70.270">
    <property type="match status" value="2"/>
</dbReference>
<dbReference type="InterPro" id="IPR015797">
    <property type="entry name" value="NUDIX_hydrolase-like_dom_sf"/>
</dbReference>
<dbReference type="PANTHER" id="PTHR33064:SF37">
    <property type="entry name" value="RIBONUCLEASE H"/>
    <property type="match status" value="1"/>
</dbReference>